<gene>
    <name evidence="8" type="ORF">Din_005131</name>
</gene>
<name>A0A5B6YV43_DAVIN</name>
<dbReference type="SUPFAM" id="SSF53474">
    <property type="entry name" value="alpha/beta-Hydrolases"/>
    <property type="match status" value="1"/>
</dbReference>
<dbReference type="PANTHER" id="PTHR17920:SF24">
    <property type="entry name" value="ALPHA_BETA HYDROLASE-RELATED"/>
    <property type="match status" value="1"/>
</dbReference>
<dbReference type="Gene3D" id="3.40.50.1820">
    <property type="entry name" value="alpha/beta hydrolase"/>
    <property type="match status" value="1"/>
</dbReference>
<dbReference type="Pfam" id="PF05277">
    <property type="entry name" value="DUF726"/>
    <property type="match status" value="1"/>
</dbReference>
<feature type="region of interest" description="Disordered" evidence="6">
    <location>
        <begin position="32"/>
        <end position="52"/>
    </location>
</feature>
<feature type="transmembrane region" description="Helical" evidence="7">
    <location>
        <begin position="352"/>
        <end position="379"/>
    </location>
</feature>
<comment type="subcellular location">
    <subcellularLocation>
        <location evidence="1">Membrane</location>
        <topology evidence="1">Multi-pass membrane protein</topology>
    </subcellularLocation>
</comment>
<evidence type="ECO:0000313" key="8">
    <source>
        <dbReference type="EMBL" id="MPA35690.1"/>
    </source>
</evidence>
<evidence type="ECO:0000256" key="7">
    <source>
        <dbReference type="SAM" id="Phobius"/>
    </source>
</evidence>
<organism evidence="8">
    <name type="scientific">Davidia involucrata</name>
    <name type="common">Dove tree</name>
    <dbReference type="NCBI Taxonomy" id="16924"/>
    <lineage>
        <taxon>Eukaryota</taxon>
        <taxon>Viridiplantae</taxon>
        <taxon>Streptophyta</taxon>
        <taxon>Embryophyta</taxon>
        <taxon>Tracheophyta</taxon>
        <taxon>Spermatophyta</taxon>
        <taxon>Magnoliopsida</taxon>
        <taxon>eudicotyledons</taxon>
        <taxon>Gunneridae</taxon>
        <taxon>Pentapetalae</taxon>
        <taxon>asterids</taxon>
        <taxon>Cornales</taxon>
        <taxon>Nyssaceae</taxon>
        <taxon>Davidia</taxon>
    </lineage>
</organism>
<keyword evidence="4 7" id="KW-1133">Transmembrane helix</keyword>
<keyword evidence="5 7" id="KW-0472">Membrane</keyword>
<dbReference type="EMBL" id="GHES01005131">
    <property type="protein sequence ID" value="MPA35690.1"/>
    <property type="molecule type" value="Transcribed_RNA"/>
</dbReference>
<evidence type="ECO:0000256" key="2">
    <source>
        <dbReference type="ARBA" id="ARBA00009824"/>
    </source>
</evidence>
<accession>A0A5B6YV43</accession>
<evidence type="ECO:0000256" key="3">
    <source>
        <dbReference type="ARBA" id="ARBA00022692"/>
    </source>
</evidence>
<comment type="similarity">
    <text evidence="2">Belongs to the TMCO4 family.</text>
</comment>
<dbReference type="InterPro" id="IPR007941">
    <property type="entry name" value="DUF726"/>
</dbReference>
<feature type="transmembrane region" description="Helical" evidence="7">
    <location>
        <begin position="308"/>
        <end position="332"/>
    </location>
</feature>
<protein>
    <recommendedName>
        <fullName evidence="9">Transmembrane and coiled-coil domain-containing protein 4-like</fullName>
    </recommendedName>
</protein>
<feature type="transmembrane region" description="Helical" evidence="7">
    <location>
        <begin position="472"/>
        <end position="491"/>
    </location>
</feature>
<evidence type="ECO:0000256" key="1">
    <source>
        <dbReference type="ARBA" id="ARBA00004141"/>
    </source>
</evidence>
<evidence type="ECO:0000256" key="4">
    <source>
        <dbReference type="ARBA" id="ARBA00022989"/>
    </source>
</evidence>
<dbReference type="GO" id="GO:0016020">
    <property type="term" value="C:membrane"/>
    <property type="evidence" value="ECO:0007669"/>
    <property type="project" value="UniProtKB-SubCell"/>
</dbReference>
<dbReference type="PANTHER" id="PTHR17920">
    <property type="entry name" value="TRANSMEMBRANE AND COILED-COIL DOMAIN-CONTAINING PROTEIN 4 TMCO4"/>
    <property type="match status" value="1"/>
</dbReference>
<keyword evidence="3 7" id="KW-0812">Transmembrane</keyword>
<evidence type="ECO:0000256" key="5">
    <source>
        <dbReference type="ARBA" id="ARBA00023136"/>
    </source>
</evidence>
<sequence length="674" mass="72271">METSILPPTQKYAASALYALALHQSQIHQTKSSTSVVPLDEEPVGDGMSVGGSTSVSEESQLWINENSGLLCPVFRFLDVDNQAWHGLKETAKSSSQVRHHIGAFLTLLLEEKDGTSSDIKDKELALTKTVDAMVLSMENSPVSSEDVTEIHENERKCGDVYSNAEKESISDATVVPCETSPIASHKISSEKGDSSGSGSRMCEKPMEEGALLSYPRKVTVLYELLSAFVADTAEDDKKCSQLRKGYDARHRVALRLLATWLGIKWKYMEAMEIMVACSLMDSVKEDVKDEESISPESRWAKWKHAGIIGAAAMTGGTLMAITGGLAAPAIAEGVSALAPALGSIVPAIGASGFAAAASATGSVAGSVSVAASFGAAGAGLSGSKMARRIGEIDEFEFKEVGGNHNQGRLAVGILISGLVFKEDDFLQPWEGHDDNLERYALQWESKNLIAVSTAIQDWLTSKIAMELMRGGAMMTVLSSLVAALALPVALVTASDFIDSKWAIAVDRSDKAGKLLAEVLLKGLQGNRPVTLIGFSLGARVIFKCLEYLAERGGDCEAGLVERVVLLGAPVSIKDEKWENARKIVAGRFVNAYSTNDWTLGIAFRASLLSQGLAGIQPVEVPGVENVDVTQLIESHSSYLGTTKLILEQLELDSYYPVFRTTQMKSQEERISPT</sequence>
<evidence type="ECO:0008006" key="9">
    <source>
        <dbReference type="Google" id="ProtNLM"/>
    </source>
</evidence>
<reference evidence="8" key="1">
    <citation type="submission" date="2019-08" db="EMBL/GenBank/DDBJ databases">
        <title>Reference gene set and small RNA set construction with multiple tissues from Davidia involucrata Baill.</title>
        <authorList>
            <person name="Yang H."/>
            <person name="Zhou C."/>
            <person name="Li G."/>
            <person name="Wang J."/>
            <person name="Gao P."/>
            <person name="Wang M."/>
            <person name="Wang R."/>
            <person name="Zhao Y."/>
        </authorList>
    </citation>
    <scope>NUCLEOTIDE SEQUENCE</scope>
    <source>
        <tissue evidence="8">Mixed with DoveR01_LX</tissue>
    </source>
</reference>
<dbReference type="AlphaFoldDB" id="A0A5B6YV43"/>
<dbReference type="InterPro" id="IPR029058">
    <property type="entry name" value="AB_hydrolase_fold"/>
</dbReference>
<evidence type="ECO:0000256" key="6">
    <source>
        <dbReference type="SAM" id="MobiDB-lite"/>
    </source>
</evidence>
<proteinExistence type="inferred from homology"/>